<dbReference type="SUPFAM" id="SSF52058">
    <property type="entry name" value="L domain-like"/>
    <property type="match status" value="1"/>
</dbReference>
<evidence type="ECO:0000256" key="1">
    <source>
        <dbReference type="ARBA" id="ARBA00004430"/>
    </source>
</evidence>
<dbReference type="PROSITE" id="PS51450">
    <property type="entry name" value="LRR"/>
    <property type="match status" value="4"/>
</dbReference>
<comment type="similarity">
    <text evidence="10">Belongs to the dynein light chain LC1-type family.</text>
</comment>
<protein>
    <recommendedName>
        <fullName evidence="11">Dynein axonemal light chain 1</fullName>
    </recommendedName>
</protein>
<dbReference type="Gene3D" id="3.80.10.10">
    <property type="entry name" value="Ribonuclease Inhibitor"/>
    <property type="match status" value="1"/>
</dbReference>
<comment type="subcellular location">
    <subcellularLocation>
        <location evidence="1">Cytoplasm</location>
        <location evidence="1">Cytoskeleton</location>
        <location evidence="1">Cilium axoneme</location>
    </subcellularLocation>
</comment>
<evidence type="ECO:0000256" key="7">
    <source>
        <dbReference type="ARBA" id="ARBA00023175"/>
    </source>
</evidence>
<evidence type="ECO:0000256" key="6">
    <source>
        <dbReference type="ARBA" id="ARBA00023017"/>
    </source>
</evidence>
<reference evidence="12 13" key="1">
    <citation type="submission" date="2016-11" db="EMBL/GenBank/DDBJ databases">
        <title>The macronuclear genome of Stentor coeruleus: a giant cell with tiny introns.</title>
        <authorList>
            <person name="Slabodnick M."/>
            <person name="Ruby J.G."/>
            <person name="Reiff S.B."/>
            <person name="Swart E.C."/>
            <person name="Gosai S."/>
            <person name="Prabakaran S."/>
            <person name="Witkowska E."/>
            <person name="Larue G.E."/>
            <person name="Fisher S."/>
            <person name="Freeman R.M."/>
            <person name="Gunawardena J."/>
            <person name="Chu W."/>
            <person name="Stover N.A."/>
            <person name="Gregory B.D."/>
            <person name="Nowacki M."/>
            <person name="Derisi J."/>
            <person name="Roy S.W."/>
            <person name="Marshall W.F."/>
            <person name="Sood P."/>
        </authorList>
    </citation>
    <scope>NUCLEOTIDE SEQUENCE [LARGE SCALE GENOMIC DNA]</scope>
    <source>
        <strain evidence="12">WM001</strain>
    </source>
</reference>
<dbReference type="SMART" id="SM00365">
    <property type="entry name" value="LRR_SD22"/>
    <property type="match status" value="5"/>
</dbReference>
<keyword evidence="3" id="KW-0433">Leucine-rich repeat</keyword>
<name>A0A1R2B9J1_9CILI</name>
<dbReference type="GO" id="GO:0005930">
    <property type="term" value="C:axoneme"/>
    <property type="evidence" value="ECO:0007669"/>
    <property type="project" value="UniProtKB-SubCell"/>
</dbReference>
<evidence type="ECO:0000256" key="5">
    <source>
        <dbReference type="ARBA" id="ARBA00022737"/>
    </source>
</evidence>
<keyword evidence="2" id="KW-0963">Cytoplasm</keyword>
<dbReference type="InterPro" id="IPR001611">
    <property type="entry name" value="Leu-rich_rpt"/>
</dbReference>
<evidence type="ECO:0000313" key="12">
    <source>
        <dbReference type="EMBL" id="OMJ73407.1"/>
    </source>
</evidence>
<dbReference type="EMBL" id="MPUH01000824">
    <property type="protein sequence ID" value="OMJ73407.1"/>
    <property type="molecule type" value="Genomic_DNA"/>
</dbReference>
<evidence type="ECO:0000256" key="10">
    <source>
        <dbReference type="ARBA" id="ARBA00049659"/>
    </source>
</evidence>
<dbReference type="GO" id="GO:0030286">
    <property type="term" value="C:dynein complex"/>
    <property type="evidence" value="ECO:0007669"/>
    <property type="project" value="UniProtKB-KW"/>
</dbReference>
<gene>
    <name evidence="12" type="ORF">SteCoe_27919</name>
</gene>
<sequence length="191" mass="21432">MAIGCAKAIQDWEAKKSLRASEATEIRLCAWNPPINKMDQGLNQLTSCTKLSLSTNSIDKIMNLSNLKNLKILSLGRNIIRKITGLDEVGATLEQLWISYNLIEKLDGIQSCVRLNTLFISNNKIKNWEEVSRLSQLSSLKNLLLAGNPIYEGFTKEDVKPQVIRRCGQIDVLDGTIVSDQVRKLAEEMKD</sequence>
<keyword evidence="9" id="KW-0966">Cell projection</keyword>
<keyword evidence="7" id="KW-0505">Motor protein</keyword>
<dbReference type="OrthoDB" id="266138at2759"/>
<keyword evidence="8" id="KW-0206">Cytoskeleton</keyword>
<evidence type="ECO:0000256" key="8">
    <source>
        <dbReference type="ARBA" id="ARBA00023212"/>
    </source>
</evidence>
<evidence type="ECO:0000313" key="13">
    <source>
        <dbReference type="Proteomes" id="UP000187209"/>
    </source>
</evidence>
<evidence type="ECO:0000256" key="4">
    <source>
        <dbReference type="ARBA" id="ARBA00022701"/>
    </source>
</evidence>
<keyword evidence="6" id="KW-0243">Dynein</keyword>
<keyword evidence="5" id="KW-0677">Repeat</keyword>
<dbReference type="InterPro" id="IPR025875">
    <property type="entry name" value="Leu-rich_rpt_4"/>
</dbReference>
<dbReference type="FunFam" id="3.80.10.10:FF:000049">
    <property type="entry name" value="Dynein light chain 1"/>
    <property type="match status" value="1"/>
</dbReference>
<dbReference type="Proteomes" id="UP000187209">
    <property type="component" value="Unassembled WGS sequence"/>
</dbReference>
<dbReference type="Pfam" id="PF12799">
    <property type="entry name" value="LRR_4"/>
    <property type="match status" value="1"/>
</dbReference>
<dbReference type="AlphaFoldDB" id="A0A1R2B9J1"/>
<keyword evidence="13" id="KW-1185">Reference proteome</keyword>
<dbReference type="GO" id="GO:0005874">
    <property type="term" value="C:microtubule"/>
    <property type="evidence" value="ECO:0007669"/>
    <property type="project" value="UniProtKB-KW"/>
</dbReference>
<comment type="caution">
    <text evidence="12">The sequence shown here is derived from an EMBL/GenBank/DDBJ whole genome shotgun (WGS) entry which is preliminary data.</text>
</comment>
<evidence type="ECO:0000256" key="3">
    <source>
        <dbReference type="ARBA" id="ARBA00022614"/>
    </source>
</evidence>
<keyword evidence="4" id="KW-0493">Microtubule</keyword>
<dbReference type="PANTHER" id="PTHR15454:SF73">
    <property type="entry name" value="DYNEIN AXONEMAL LIGHT CHAIN 1"/>
    <property type="match status" value="1"/>
</dbReference>
<dbReference type="InterPro" id="IPR032675">
    <property type="entry name" value="LRR_dom_sf"/>
</dbReference>
<proteinExistence type="inferred from homology"/>
<accession>A0A1R2B9J1</accession>
<evidence type="ECO:0000256" key="9">
    <source>
        <dbReference type="ARBA" id="ARBA00023273"/>
    </source>
</evidence>
<dbReference type="PANTHER" id="PTHR15454">
    <property type="entry name" value="NISCHARIN RELATED"/>
    <property type="match status" value="1"/>
</dbReference>
<evidence type="ECO:0000256" key="11">
    <source>
        <dbReference type="ARBA" id="ARBA00049760"/>
    </source>
</evidence>
<organism evidence="12 13">
    <name type="scientific">Stentor coeruleus</name>
    <dbReference type="NCBI Taxonomy" id="5963"/>
    <lineage>
        <taxon>Eukaryota</taxon>
        <taxon>Sar</taxon>
        <taxon>Alveolata</taxon>
        <taxon>Ciliophora</taxon>
        <taxon>Postciliodesmatophora</taxon>
        <taxon>Heterotrichea</taxon>
        <taxon>Heterotrichida</taxon>
        <taxon>Stentoridae</taxon>
        <taxon>Stentor</taxon>
    </lineage>
</organism>
<evidence type="ECO:0000256" key="2">
    <source>
        <dbReference type="ARBA" id="ARBA00022490"/>
    </source>
</evidence>